<name>A0A7R9C0T8_9CRUS</name>
<reference evidence="1" key="1">
    <citation type="submission" date="2020-11" db="EMBL/GenBank/DDBJ databases">
        <authorList>
            <person name="Tran Van P."/>
        </authorList>
    </citation>
    <scope>NUCLEOTIDE SEQUENCE</scope>
</reference>
<dbReference type="EMBL" id="CAJPEX010005613">
    <property type="protein sequence ID" value="CAG0923701.1"/>
    <property type="molecule type" value="Genomic_DNA"/>
</dbReference>
<evidence type="ECO:0000313" key="2">
    <source>
        <dbReference type="Proteomes" id="UP000678499"/>
    </source>
</evidence>
<organism evidence="1">
    <name type="scientific">Notodromas monacha</name>
    <dbReference type="NCBI Taxonomy" id="399045"/>
    <lineage>
        <taxon>Eukaryota</taxon>
        <taxon>Metazoa</taxon>
        <taxon>Ecdysozoa</taxon>
        <taxon>Arthropoda</taxon>
        <taxon>Crustacea</taxon>
        <taxon>Oligostraca</taxon>
        <taxon>Ostracoda</taxon>
        <taxon>Podocopa</taxon>
        <taxon>Podocopida</taxon>
        <taxon>Cypridocopina</taxon>
        <taxon>Cypridoidea</taxon>
        <taxon>Cyprididae</taxon>
        <taxon>Notodromas</taxon>
    </lineage>
</organism>
<keyword evidence="2" id="KW-1185">Reference proteome</keyword>
<protein>
    <submittedName>
        <fullName evidence="1">Uncharacterized protein</fullName>
    </submittedName>
</protein>
<sequence>MRYQRDDERCLTVQAPQQAPGYRQINAHLTIMRQKHGFDRLSDDQVILLRPVPQITDVQMKPSVTYSHSEAR</sequence>
<accession>A0A7R9C0T8</accession>
<proteinExistence type="predicted"/>
<dbReference type="Proteomes" id="UP000678499">
    <property type="component" value="Unassembled WGS sequence"/>
</dbReference>
<dbReference type="AlphaFoldDB" id="A0A7R9C0T8"/>
<evidence type="ECO:0000313" key="1">
    <source>
        <dbReference type="EMBL" id="CAD7283549.1"/>
    </source>
</evidence>
<gene>
    <name evidence="1" type="ORF">NMOB1V02_LOCUS11164</name>
</gene>
<dbReference type="EMBL" id="OA887650">
    <property type="protein sequence ID" value="CAD7283549.1"/>
    <property type="molecule type" value="Genomic_DNA"/>
</dbReference>